<evidence type="ECO:0000256" key="2">
    <source>
        <dbReference type="ARBA" id="ARBA00008107"/>
    </source>
</evidence>
<organism evidence="9 10">
    <name type="scientific">Trueperella bialowiezensis</name>
    <dbReference type="NCBI Taxonomy" id="312285"/>
    <lineage>
        <taxon>Bacteria</taxon>
        <taxon>Bacillati</taxon>
        <taxon>Actinomycetota</taxon>
        <taxon>Actinomycetes</taxon>
        <taxon>Actinomycetales</taxon>
        <taxon>Actinomycetaceae</taxon>
        <taxon>Trueperella</taxon>
    </lineage>
</organism>
<dbReference type="Proteomes" id="UP000269542">
    <property type="component" value="Chromosome"/>
</dbReference>
<keyword evidence="10" id="KW-1185">Reference proteome</keyword>
<evidence type="ECO:0000256" key="5">
    <source>
        <dbReference type="ARBA" id="ARBA00022490"/>
    </source>
</evidence>
<comment type="subcellular location">
    <subcellularLocation>
        <location evidence="1 7">Cytoplasm</location>
    </subcellularLocation>
</comment>
<evidence type="ECO:0000259" key="8">
    <source>
        <dbReference type="Pfam" id="PF01895"/>
    </source>
</evidence>
<feature type="domain" description="PhoU" evidence="8">
    <location>
        <begin position="122"/>
        <end position="203"/>
    </location>
</feature>
<evidence type="ECO:0000313" key="9">
    <source>
        <dbReference type="EMBL" id="VEI13134.1"/>
    </source>
</evidence>
<evidence type="ECO:0000256" key="1">
    <source>
        <dbReference type="ARBA" id="ARBA00004496"/>
    </source>
</evidence>
<dbReference type="PIRSF" id="PIRSF003107">
    <property type="entry name" value="PhoU"/>
    <property type="match status" value="1"/>
</dbReference>
<evidence type="ECO:0000256" key="7">
    <source>
        <dbReference type="PIRNR" id="PIRNR003107"/>
    </source>
</evidence>
<protein>
    <recommendedName>
        <fullName evidence="7">Phosphate-specific transport system accessory protein PhoU</fullName>
    </recommendedName>
</protein>
<comment type="function">
    <text evidence="7">Plays a role in the regulation of phosphate uptake.</text>
</comment>
<dbReference type="InterPro" id="IPR026022">
    <property type="entry name" value="PhoU_dom"/>
</dbReference>
<reference evidence="9 10" key="1">
    <citation type="submission" date="2018-12" db="EMBL/GenBank/DDBJ databases">
        <authorList>
            <consortium name="Pathogen Informatics"/>
        </authorList>
    </citation>
    <scope>NUCLEOTIDE SEQUENCE [LARGE SCALE GENOMIC DNA]</scope>
    <source>
        <strain evidence="9 10">NCTC13354</strain>
    </source>
</reference>
<evidence type="ECO:0000313" key="10">
    <source>
        <dbReference type="Proteomes" id="UP000269542"/>
    </source>
</evidence>
<dbReference type="KEGG" id="tbw:NCTC13354_00840"/>
<dbReference type="InterPro" id="IPR028366">
    <property type="entry name" value="PhoU"/>
</dbReference>
<dbReference type="InterPro" id="IPR038078">
    <property type="entry name" value="PhoU-like_sf"/>
</dbReference>
<dbReference type="Pfam" id="PF01895">
    <property type="entry name" value="PhoU"/>
    <property type="match status" value="2"/>
</dbReference>
<comment type="similarity">
    <text evidence="2 7">Belongs to the PhoU family.</text>
</comment>
<accession>A0A448PE03</accession>
<dbReference type="RefSeq" id="WP_126416282.1">
    <property type="nucleotide sequence ID" value="NZ_LR134476.1"/>
</dbReference>
<dbReference type="GO" id="GO:0045936">
    <property type="term" value="P:negative regulation of phosphate metabolic process"/>
    <property type="evidence" value="ECO:0007669"/>
    <property type="project" value="InterPro"/>
</dbReference>
<dbReference type="OrthoDB" id="9814256at2"/>
<keyword evidence="4 7" id="KW-0813">Transport</keyword>
<evidence type="ECO:0000256" key="4">
    <source>
        <dbReference type="ARBA" id="ARBA00022448"/>
    </source>
</evidence>
<dbReference type="FunFam" id="1.20.58.220:FF:000004">
    <property type="entry name" value="Phosphate-specific transport system accessory protein PhoU"/>
    <property type="match status" value="1"/>
</dbReference>
<dbReference type="Gene3D" id="1.20.58.220">
    <property type="entry name" value="Phosphate transport system protein phou homolog 2, domain 2"/>
    <property type="match status" value="1"/>
</dbReference>
<comment type="subunit">
    <text evidence="3 7">Homodimer.</text>
</comment>
<evidence type="ECO:0000256" key="3">
    <source>
        <dbReference type="ARBA" id="ARBA00011738"/>
    </source>
</evidence>
<proteinExistence type="inferred from homology"/>
<feature type="domain" description="PhoU" evidence="8">
    <location>
        <begin position="20"/>
        <end position="102"/>
    </location>
</feature>
<name>A0A448PE03_9ACTO</name>
<dbReference type="NCBIfam" id="TIGR02135">
    <property type="entry name" value="phoU_full"/>
    <property type="match status" value="1"/>
</dbReference>
<dbReference type="GO" id="GO:0006817">
    <property type="term" value="P:phosphate ion transport"/>
    <property type="evidence" value="ECO:0007669"/>
    <property type="project" value="UniProtKB-KW"/>
</dbReference>
<gene>
    <name evidence="9" type="primary">phoU</name>
    <name evidence="9" type="ORF">NCTC13354_00840</name>
</gene>
<dbReference type="SUPFAM" id="SSF109755">
    <property type="entry name" value="PhoU-like"/>
    <property type="match status" value="1"/>
</dbReference>
<dbReference type="PANTHER" id="PTHR42930">
    <property type="entry name" value="PHOSPHATE-SPECIFIC TRANSPORT SYSTEM ACCESSORY PROTEIN PHOU"/>
    <property type="match status" value="1"/>
</dbReference>
<evidence type="ECO:0000256" key="6">
    <source>
        <dbReference type="ARBA" id="ARBA00022592"/>
    </source>
</evidence>
<dbReference type="AlphaFoldDB" id="A0A448PE03"/>
<dbReference type="GO" id="GO:0005737">
    <property type="term" value="C:cytoplasm"/>
    <property type="evidence" value="ECO:0007669"/>
    <property type="project" value="UniProtKB-SubCell"/>
</dbReference>
<dbReference type="EMBL" id="LR134476">
    <property type="protein sequence ID" value="VEI13134.1"/>
    <property type="molecule type" value="Genomic_DNA"/>
</dbReference>
<keyword evidence="6 7" id="KW-0592">Phosphate transport</keyword>
<sequence>MREQFRQEMKELTDTLVLQAQAASKAITGAAASLKDANLALAERVIDADHTIDMLERDIDEMGVSLLARQAPVASDLRTVVSALRLSATLERMGDLARHVAYVARGRFPKTVASGEVQELFENMADKAAQVGQLVAKLVETQDLSLADEIIAGDDALDDMHAKTFEFALDESLELSRQEIVDVILLGRYLERFGDHGVSVAHRMRFLVTGMEPDDEARAEIEEF</sequence>
<dbReference type="GO" id="GO:0030643">
    <property type="term" value="P:intracellular phosphate ion homeostasis"/>
    <property type="evidence" value="ECO:0007669"/>
    <property type="project" value="InterPro"/>
</dbReference>
<dbReference type="PANTHER" id="PTHR42930:SF3">
    <property type="entry name" value="PHOSPHATE-SPECIFIC TRANSPORT SYSTEM ACCESSORY PROTEIN PHOU"/>
    <property type="match status" value="1"/>
</dbReference>
<keyword evidence="5 7" id="KW-0963">Cytoplasm</keyword>